<reference evidence="2 3" key="1">
    <citation type="submission" date="2019-03" db="EMBL/GenBank/DDBJ databases">
        <title>First draft genome of Liparis tanakae, snailfish: a comprehensive survey of snailfish specific genes.</title>
        <authorList>
            <person name="Kim W."/>
            <person name="Song I."/>
            <person name="Jeong J.-H."/>
            <person name="Kim D."/>
            <person name="Kim S."/>
            <person name="Ryu S."/>
            <person name="Song J.Y."/>
            <person name="Lee S.K."/>
        </authorList>
    </citation>
    <scope>NUCLEOTIDE SEQUENCE [LARGE SCALE GENOMIC DNA]</scope>
    <source>
        <tissue evidence="2">Muscle</tissue>
    </source>
</reference>
<name>A0A4Z2GM98_9TELE</name>
<feature type="region of interest" description="Disordered" evidence="1">
    <location>
        <begin position="1"/>
        <end position="74"/>
    </location>
</feature>
<dbReference type="Proteomes" id="UP000314294">
    <property type="component" value="Unassembled WGS sequence"/>
</dbReference>
<sequence>MTLTFDPIDPKIESNGPRIITNHPTKFHVCDPNPEKGESCVGQPDPLMGTPAWDQEGSTSSATESPFTLIIHQK</sequence>
<evidence type="ECO:0000256" key="1">
    <source>
        <dbReference type="SAM" id="MobiDB-lite"/>
    </source>
</evidence>
<gene>
    <name evidence="2" type="ORF">EYF80_035901</name>
</gene>
<proteinExistence type="predicted"/>
<dbReference type="OrthoDB" id="6359792at2759"/>
<accession>A0A4Z2GM98</accession>
<feature type="compositionally biased region" description="Polar residues" evidence="1">
    <location>
        <begin position="56"/>
        <end position="66"/>
    </location>
</feature>
<evidence type="ECO:0000313" key="3">
    <source>
        <dbReference type="Proteomes" id="UP000314294"/>
    </source>
</evidence>
<evidence type="ECO:0000313" key="2">
    <source>
        <dbReference type="EMBL" id="TNN53924.1"/>
    </source>
</evidence>
<keyword evidence="3" id="KW-1185">Reference proteome</keyword>
<dbReference type="EMBL" id="SRLO01000502">
    <property type="protein sequence ID" value="TNN53924.1"/>
    <property type="molecule type" value="Genomic_DNA"/>
</dbReference>
<organism evidence="2 3">
    <name type="scientific">Liparis tanakae</name>
    <name type="common">Tanaka's snailfish</name>
    <dbReference type="NCBI Taxonomy" id="230148"/>
    <lineage>
        <taxon>Eukaryota</taxon>
        <taxon>Metazoa</taxon>
        <taxon>Chordata</taxon>
        <taxon>Craniata</taxon>
        <taxon>Vertebrata</taxon>
        <taxon>Euteleostomi</taxon>
        <taxon>Actinopterygii</taxon>
        <taxon>Neopterygii</taxon>
        <taxon>Teleostei</taxon>
        <taxon>Neoteleostei</taxon>
        <taxon>Acanthomorphata</taxon>
        <taxon>Eupercaria</taxon>
        <taxon>Perciformes</taxon>
        <taxon>Cottioidei</taxon>
        <taxon>Cottales</taxon>
        <taxon>Liparidae</taxon>
        <taxon>Liparis</taxon>
    </lineage>
</organism>
<comment type="caution">
    <text evidence="2">The sequence shown here is derived from an EMBL/GenBank/DDBJ whole genome shotgun (WGS) entry which is preliminary data.</text>
</comment>
<dbReference type="AlphaFoldDB" id="A0A4Z2GM98"/>
<protein>
    <submittedName>
        <fullName evidence="2">Uncharacterized protein</fullName>
    </submittedName>
</protein>